<keyword evidence="13" id="KW-0753">Steroid metabolism</keyword>
<dbReference type="PROSITE" id="PS00627">
    <property type="entry name" value="GHMP_KINASES_ATP"/>
    <property type="match status" value="1"/>
</dbReference>
<dbReference type="InterPro" id="IPR006203">
    <property type="entry name" value="GHMP_knse_ATP-bd_CS"/>
</dbReference>
<proteinExistence type="inferred from homology"/>
<dbReference type="GO" id="GO:0019287">
    <property type="term" value="P:isopentenyl diphosphate biosynthetic process, mevalonate pathway"/>
    <property type="evidence" value="ECO:0007669"/>
    <property type="project" value="UniProtKB-UniPathway"/>
</dbReference>
<dbReference type="eggNOG" id="KOG1511">
    <property type="taxonomic scope" value="Eukaryota"/>
</dbReference>
<dbReference type="InterPro" id="IPR036554">
    <property type="entry name" value="GHMP_kinase_C_sf"/>
</dbReference>
<dbReference type="EC" id="2.7.1.36" evidence="3 13"/>
<dbReference type="Pfam" id="PF08544">
    <property type="entry name" value="GHMP_kinases_C"/>
    <property type="match status" value="1"/>
</dbReference>
<dbReference type="EMBL" id="KE346360">
    <property type="protein sequence ID" value="KJE88746.1"/>
    <property type="molecule type" value="Genomic_DNA"/>
</dbReference>
<dbReference type="PANTHER" id="PTHR43290">
    <property type="entry name" value="MEVALONATE KINASE"/>
    <property type="match status" value="1"/>
</dbReference>
<comment type="subcellular location">
    <subcellularLocation>
        <location evidence="1 13">Cytoplasm</location>
    </subcellularLocation>
</comment>
<name>A0A0D2U0I4_CAPO3</name>
<dbReference type="GO" id="GO:0006695">
    <property type="term" value="P:cholesterol biosynthetic process"/>
    <property type="evidence" value="ECO:0007669"/>
    <property type="project" value="TreeGrafter"/>
</dbReference>
<evidence type="ECO:0000256" key="13">
    <source>
        <dbReference type="RuleBase" id="RU363087"/>
    </source>
</evidence>
<dbReference type="GO" id="GO:0005829">
    <property type="term" value="C:cytosol"/>
    <property type="evidence" value="ECO:0007669"/>
    <property type="project" value="TreeGrafter"/>
</dbReference>
<dbReference type="PRINTS" id="PR00959">
    <property type="entry name" value="MEVGALKINASE"/>
</dbReference>
<dbReference type="SUPFAM" id="SSF54211">
    <property type="entry name" value="Ribosomal protein S5 domain 2-like"/>
    <property type="match status" value="1"/>
</dbReference>
<comment type="catalytic activity">
    <reaction evidence="13">
        <text>(R)-mevalonate + ATP = (R)-5-phosphomevalonate + ADP + H(+)</text>
        <dbReference type="Rhea" id="RHEA:17065"/>
        <dbReference type="ChEBI" id="CHEBI:15378"/>
        <dbReference type="ChEBI" id="CHEBI:30616"/>
        <dbReference type="ChEBI" id="CHEBI:36464"/>
        <dbReference type="ChEBI" id="CHEBI:58146"/>
        <dbReference type="ChEBI" id="CHEBI:456216"/>
        <dbReference type="EC" id="2.7.1.36"/>
    </reaction>
</comment>
<evidence type="ECO:0000256" key="3">
    <source>
        <dbReference type="ARBA" id="ARBA00012103"/>
    </source>
</evidence>
<evidence type="ECO:0000256" key="8">
    <source>
        <dbReference type="ARBA" id="ARBA00022777"/>
    </source>
</evidence>
<dbReference type="Gene3D" id="3.30.230.10">
    <property type="match status" value="1"/>
</dbReference>
<dbReference type="Pfam" id="PF00288">
    <property type="entry name" value="GHMP_kinases_N"/>
    <property type="match status" value="1"/>
</dbReference>
<dbReference type="NCBIfam" id="TIGR00549">
    <property type="entry name" value="mevalon_kin"/>
    <property type="match status" value="1"/>
</dbReference>
<dbReference type="UniPathway" id="UPA00057">
    <property type="reaction ID" value="UER00098"/>
</dbReference>
<dbReference type="PANTHER" id="PTHR43290:SF2">
    <property type="entry name" value="MEVALONATE KINASE"/>
    <property type="match status" value="1"/>
</dbReference>
<keyword evidence="7 13" id="KW-0547">Nucleotide-binding</keyword>
<evidence type="ECO:0000256" key="2">
    <source>
        <dbReference type="ARBA" id="ARBA00006495"/>
    </source>
</evidence>
<dbReference type="InterPro" id="IPR020568">
    <property type="entry name" value="Ribosomal_Su5_D2-typ_SF"/>
</dbReference>
<keyword evidence="9 13" id="KW-0067">ATP-binding</keyword>
<dbReference type="FunCoup" id="A0A0D2U0I4">
    <property type="interactions" value="262"/>
</dbReference>
<dbReference type="InterPro" id="IPR013750">
    <property type="entry name" value="GHMP_kinase_C_dom"/>
</dbReference>
<evidence type="ECO:0000259" key="15">
    <source>
        <dbReference type="Pfam" id="PF08544"/>
    </source>
</evidence>
<dbReference type="OrthoDB" id="1652964at2759"/>
<evidence type="ECO:0000313" key="16">
    <source>
        <dbReference type="EMBL" id="KJE88746.1"/>
    </source>
</evidence>
<dbReference type="InterPro" id="IPR006204">
    <property type="entry name" value="GHMP_kinase_N_dom"/>
</dbReference>
<dbReference type="InParanoid" id="A0A0D2U0I4"/>
<evidence type="ECO:0000256" key="12">
    <source>
        <dbReference type="ARBA" id="ARBA00029438"/>
    </source>
</evidence>
<dbReference type="InterPro" id="IPR014721">
    <property type="entry name" value="Ribsml_uS5_D2-typ_fold_subgr"/>
</dbReference>
<keyword evidence="17" id="KW-1185">Reference proteome</keyword>
<keyword evidence="11 13" id="KW-0443">Lipid metabolism</keyword>
<dbReference type="Proteomes" id="UP000008743">
    <property type="component" value="Unassembled WGS sequence"/>
</dbReference>
<reference evidence="17" key="1">
    <citation type="submission" date="2011-02" db="EMBL/GenBank/DDBJ databases">
        <title>The Genome Sequence of Capsaspora owczarzaki ATCC 30864.</title>
        <authorList>
            <person name="Russ C."/>
            <person name="Cuomo C."/>
            <person name="Burger G."/>
            <person name="Gray M.W."/>
            <person name="Holland P.W.H."/>
            <person name="King N."/>
            <person name="Lang F.B.F."/>
            <person name="Roger A.J."/>
            <person name="Ruiz-Trillo I."/>
            <person name="Young S.K."/>
            <person name="Zeng Q."/>
            <person name="Gargeya S."/>
            <person name="Alvarado L."/>
            <person name="Berlin A."/>
            <person name="Chapman S.B."/>
            <person name="Chen Z."/>
            <person name="Freedman E."/>
            <person name="Gellesch M."/>
            <person name="Goldberg J."/>
            <person name="Griggs A."/>
            <person name="Gujja S."/>
            <person name="Heilman E."/>
            <person name="Heiman D."/>
            <person name="Howarth C."/>
            <person name="Mehta T."/>
            <person name="Neiman D."/>
            <person name="Pearson M."/>
            <person name="Roberts A."/>
            <person name="Saif S."/>
            <person name="Shea T."/>
            <person name="Shenoy N."/>
            <person name="Sisk P."/>
            <person name="Stolte C."/>
            <person name="Sykes S."/>
            <person name="White J."/>
            <person name="Yandava C."/>
            <person name="Haas B."/>
            <person name="Nusbaum C."/>
            <person name="Birren B."/>
        </authorList>
    </citation>
    <scope>NUCLEOTIDE SEQUENCE</scope>
    <source>
        <strain evidence="17">ATCC 30864</strain>
    </source>
</reference>
<keyword evidence="4 13" id="KW-0963">Cytoplasm</keyword>
<evidence type="ECO:0000256" key="10">
    <source>
        <dbReference type="ARBA" id="ARBA00022842"/>
    </source>
</evidence>
<keyword evidence="10" id="KW-0460">Magnesium</keyword>
<keyword evidence="6 13" id="KW-0808">Transferase</keyword>
<evidence type="ECO:0000256" key="1">
    <source>
        <dbReference type="ARBA" id="ARBA00004496"/>
    </source>
</evidence>
<dbReference type="InterPro" id="IPR006205">
    <property type="entry name" value="Mev_gal_kin"/>
</dbReference>
<comment type="pathway">
    <text evidence="12 13">Isoprenoid biosynthesis; isopentenyl diphosphate biosynthesis via mevalonate pathway; isopentenyl diphosphate from (R)-mevalonate: step 1/3.</text>
</comment>
<feature type="domain" description="GHMP kinase N-terminal" evidence="14">
    <location>
        <begin position="154"/>
        <end position="231"/>
    </location>
</feature>
<dbReference type="AlphaFoldDB" id="A0A0D2U0I4"/>
<sequence length="424" mass="44713">MQLVVSAPGKVILHGEHAVVYGKASAVNLALNPMNSMSSMSSMNYNTALATALDMRTSVRLAVTEGATTQGTESRVALADFGLLALTFQTADLSAMGKARSDPVGVDREALLSDIEAYLANHVQQETTPEARLALKTFLQILVAVVPHERLASVAIQASVQSALPIGAGLGSSAAFAVCIATVALLIAGSIQQTSNLSPSQLELINKWALYAETTMHGTPSGVDNTVGTYGGLIQFARTASGINMTPLTDLPKLRILLVNTQQSRSTKALVANVRTNFDKFPSIVPPVIDLMETIGVQALADLRKLSLDQGASAEIYERLKFYISANHALLSVVQVDHPKLVAVRSCAERFGFGCKLTGAGGGGCAFILLPPDASPETVAALVHAITNLHVQYNALLVGNEEPSQPFLVWETNLGSQGVRIDTA</sequence>
<keyword evidence="8 13" id="KW-0418">Kinase</keyword>
<accession>A0A0D2U0I4</accession>
<dbReference type="STRING" id="595528.A0A0D2U0I4"/>
<evidence type="ECO:0000256" key="4">
    <source>
        <dbReference type="ARBA" id="ARBA00022490"/>
    </source>
</evidence>
<keyword evidence="5 13" id="KW-0444">Lipid biosynthesis</keyword>
<gene>
    <name evidence="16" type="ORF">CAOG_000339</name>
</gene>
<evidence type="ECO:0000259" key="14">
    <source>
        <dbReference type="Pfam" id="PF00288"/>
    </source>
</evidence>
<dbReference type="GO" id="GO:0004496">
    <property type="term" value="F:mevalonate kinase activity"/>
    <property type="evidence" value="ECO:0007669"/>
    <property type="project" value="UniProtKB-EC"/>
</dbReference>
<evidence type="ECO:0000256" key="9">
    <source>
        <dbReference type="ARBA" id="ARBA00022840"/>
    </source>
</evidence>
<feature type="domain" description="GHMP kinase C-terminal" evidence="15">
    <location>
        <begin position="324"/>
        <end position="380"/>
    </location>
</feature>
<dbReference type="SUPFAM" id="SSF55060">
    <property type="entry name" value="GHMP Kinase, C-terminal domain"/>
    <property type="match status" value="1"/>
</dbReference>
<evidence type="ECO:0000256" key="5">
    <source>
        <dbReference type="ARBA" id="ARBA00022516"/>
    </source>
</evidence>
<evidence type="ECO:0000313" key="17">
    <source>
        <dbReference type="Proteomes" id="UP000008743"/>
    </source>
</evidence>
<evidence type="ECO:0000256" key="7">
    <source>
        <dbReference type="ARBA" id="ARBA00022741"/>
    </source>
</evidence>
<organism evidence="16 17">
    <name type="scientific">Capsaspora owczarzaki (strain ATCC 30864)</name>
    <dbReference type="NCBI Taxonomy" id="595528"/>
    <lineage>
        <taxon>Eukaryota</taxon>
        <taxon>Filasterea</taxon>
        <taxon>Capsaspora</taxon>
    </lineage>
</organism>
<evidence type="ECO:0000256" key="6">
    <source>
        <dbReference type="ARBA" id="ARBA00022679"/>
    </source>
</evidence>
<protein>
    <recommendedName>
        <fullName evidence="3 13">Mevalonate kinase</fullName>
        <shortName evidence="13">MK</shortName>
        <ecNumber evidence="3 13">2.7.1.36</ecNumber>
    </recommendedName>
</protein>
<dbReference type="GO" id="GO:0005524">
    <property type="term" value="F:ATP binding"/>
    <property type="evidence" value="ECO:0007669"/>
    <property type="project" value="UniProtKB-KW"/>
</dbReference>
<keyword evidence="13" id="KW-0756">Sterol biosynthesis</keyword>
<dbReference type="Gene3D" id="3.30.70.890">
    <property type="entry name" value="GHMP kinase, C-terminal domain"/>
    <property type="match status" value="1"/>
</dbReference>
<comment type="similarity">
    <text evidence="2 13">Belongs to the GHMP kinase family. Mevalonate kinase subfamily.</text>
</comment>
<keyword evidence="13" id="KW-0752">Steroid biosynthesis</keyword>
<evidence type="ECO:0000256" key="11">
    <source>
        <dbReference type="ARBA" id="ARBA00023098"/>
    </source>
</evidence>
<keyword evidence="13" id="KW-1207">Sterol metabolism</keyword>
<dbReference type="PhylomeDB" id="A0A0D2U0I4"/>